<feature type="domain" description="PiggyBac transposable element-derived protein" evidence="1">
    <location>
        <begin position="1"/>
        <end position="70"/>
    </location>
</feature>
<evidence type="ECO:0000313" key="2">
    <source>
        <dbReference type="Proteomes" id="UP000035680"/>
    </source>
</evidence>
<evidence type="ECO:0000259" key="1">
    <source>
        <dbReference type="Pfam" id="PF13843"/>
    </source>
</evidence>
<dbReference type="InterPro" id="IPR029526">
    <property type="entry name" value="PGBD"/>
</dbReference>
<sequence>MTKSRFLCIYRFLVFENESDSDDQLEEVIFLSIHFNKVMEEQYYSSQGLCIDESMMSFKEKLLFCQFIKNINLGEIRKRLSVHWPIKIEKVECNNNTQRKRCILCANSNIRKDTSYYCGTCYNDLHCA</sequence>
<keyword evidence="2" id="KW-1185">Reference proteome</keyword>
<dbReference type="Pfam" id="PF13843">
    <property type="entry name" value="DDE_Tnp_1_7"/>
    <property type="match status" value="1"/>
</dbReference>
<dbReference type="STRING" id="75913.A0A0K0G5E2"/>
<dbReference type="AlphaFoldDB" id="A0A0K0G5E2"/>
<reference evidence="2" key="1">
    <citation type="submission" date="2014-07" db="EMBL/GenBank/DDBJ databases">
        <authorList>
            <person name="Martin A.A"/>
            <person name="De Silva N."/>
        </authorList>
    </citation>
    <scope>NUCLEOTIDE SEQUENCE</scope>
</reference>
<name>A0A0K0G5E2_STRVS</name>
<organism evidence="2 3">
    <name type="scientific">Strongyloides venezuelensis</name>
    <name type="common">Threadworm</name>
    <dbReference type="NCBI Taxonomy" id="75913"/>
    <lineage>
        <taxon>Eukaryota</taxon>
        <taxon>Metazoa</taxon>
        <taxon>Ecdysozoa</taxon>
        <taxon>Nematoda</taxon>
        <taxon>Chromadorea</taxon>
        <taxon>Rhabditida</taxon>
        <taxon>Tylenchina</taxon>
        <taxon>Panagrolaimomorpha</taxon>
        <taxon>Strongyloidoidea</taxon>
        <taxon>Strongyloididae</taxon>
        <taxon>Strongyloides</taxon>
    </lineage>
</organism>
<proteinExistence type="predicted"/>
<reference evidence="3" key="2">
    <citation type="submission" date="2015-08" db="UniProtKB">
        <authorList>
            <consortium name="WormBaseParasite"/>
        </authorList>
    </citation>
    <scope>IDENTIFICATION</scope>
</reference>
<dbReference type="WBParaSite" id="SVE_1995900.1">
    <property type="protein sequence ID" value="SVE_1995900.1"/>
    <property type="gene ID" value="SVE_1995900"/>
</dbReference>
<evidence type="ECO:0000313" key="3">
    <source>
        <dbReference type="WBParaSite" id="SVE_1995900.1"/>
    </source>
</evidence>
<protein>
    <submittedName>
        <fullName evidence="3">DDE_Tnp_1_7 domain-containing protein</fullName>
    </submittedName>
</protein>
<accession>A0A0K0G5E2</accession>
<dbReference type="Proteomes" id="UP000035680">
    <property type="component" value="Unassembled WGS sequence"/>
</dbReference>